<keyword evidence="2" id="KW-1185">Reference proteome</keyword>
<organism evidence="1 2">
    <name type="scientific">Xanthomonas bromi</name>
    <dbReference type="NCBI Taxonomy" id="56449"/>
    <lineage>
        <taxon>Bacteria</taxon>
        <taxon>Pseudomonadati</taxon>
        <taxon>Pseudomonadota</taxon>
        <taxon>Gammaproteobacteria</taxon>
        <taxon>Lysobacterales</taxon>
        <taxon>Lysobacteraceae</taxon>
        <taxon>Xanthomonas</taxon>
    </lineage>
</organism>
<reference evidence="1 2" key="1">
    <citation type="submission" date="2016-08" db="EMBL/GenBank/DDBJ databases">
        <title>Evolution of the type three secretion system and type three effector repertoires in Xanthomonas.</title>
        <authorList>
            <person name="Merda D."/>
            <person name="Briand M."/>
            <person name="Bosis E."/>
            <person name="Rousseau C."/>
            <person name="Portier P."/>
            <person name="Jacques M.-A."/>
            <person name="Fischer-Le Saux M."/>
        </authorList>
    </citation>
    <scope>NUCLEOTIDE SEQUENCE [LARGE SCALE GENOMIC DNA]</scope>
    <source>
        <strain evidence="1 2">CFBP1976</strain>
    </source>
</reference>
<gene>
    <name evidence="1" type="ORF">XbrCFBP1976_08230</name>
</gene>
<evidence type="ECO:0000313" key="2">
    <source>
        <dbReference type="Proteomes" id="UP000239710"/>
    </source>
</evidence>
<sequence length="74" mass="8545">MIFKPFHGFLQVVASTNWLASMDECPLNPLLHQGLQRLGLISRDTFDIERPAKLEEIVDSWQQLRLDPCAYLAF</sequence>
<accession>A0ABX5BRK3</accession>
<name>A0ABX5BRK3_9XANT</name>
<protein>
    <submittedName>
        <fullName evidence="1">Uncharacterized protein</fullName>
    </submittedName>
</protein>
<dbReference type="EMBL" id="MDCE01000009">
    <property type="protein sequence ID" value="PPV07355.1"/>
    <property type="molecule type" value="Genomic_DNA"/>
</dbReference>
<dbReference type="Proteomes" id="UP000239710">
    <property type="component" value="Unassembled WGS sequence"/>
</dbReference>
<comment type="caution">
    <text evidence="1">The sequence shown here is derived from an EMBL/GenBank/DDBJ whole genome shotgun (WGS) entry which is preliminary data.</text>
</comment>
<evidence type="ECO:0000313" key="1">
    <source>
        <dbReference type="EMBL" id="PPV07355.1"/>
    </source>
</evidence>
<proteinExistence type="predicted"/>
<dbReference type="RefSeq" id="WP_065467166.1">
    <property type="nucleotide sequence ID" value="NZ_FLTX01000018.1"/>
</dbReference>